<gene>
    <name evidence="1" type="ORF">ACOF00016_LOCUS18591</name>
</gene>
<organism evidence="1">
    <name type="scientific">Amphora coffeiformis</name>
    <dbReference type="NCBI Taxonomy" id="265554"/>
    <lineage>
        <taxon>Eukaryota</taxon>
        <taxon>Sar</taxon>
        <taxon>Stramenopiles</taxon>
        <taxon>Ochrophyta</taxon>
        <taxon>Bacillariophyta</taxon>
        <taxon>Bacillariophyceae</taxon>
        <taxon>Bacillariophycidae</taxon>
        <taxon>Thalassiophysales</taxon>
        <taxon>Catenulaceae</taxon>
        <taxon>Amphora</taxon>
    </lineage>
</organism>
<proteinExistence type="predicted"/>
<sequence length="127" mass="14171">METDRIFATLDELDTGNTGKISVQKLRDHVGGKMPSSGLDKGSCDSIPPEWTQELCNLGDDDGEIEIKEVLSWFGRKSIHRIESLRKMKDPMNCNGLKEQLATPTHPFSPGGLTDPYAKQKKNFMYG</sequence>
<evidence type="ECO:0000313" key="1">
    <source>
        <dbReference type="EMBL" id="CAE0421984.1"/>
    </source>
</evidence>
<reference evidence="1" key="1">
    <citation type="submission" date="2021-01" db="EMBL/GenBank/DDBJ databases">
        <authorList>
            <person name="Corre E."/>
            <person name="Pelletier E."/>
            <person name="Niang G."/>
            <person name="Scheremetjew M."/>
            <person name="Finn R."/>
            <person name="Kale V."/>
            <person name="Holt S."/>
            <person name="Cochrane G."/>
            <person name="Meng A."/>
            <person name="Brown T."/>
            <person name="Cohen L."/>
        </authorList>
    </citation>
    <scope>NUCLEOTIDE SEQUENCE</scope>
    <source>
        <strain evidence="1">CCMP127</strain>
    </source>
</reference>
<dbReference type="EMBL" id="HBIM01025036">
    <property type="protein sequence ID" value="CAE0421984.1"/>
    <property type="molecule type" value="Transcribed_RNA"/>
</dbReference>
<name>A0A7S3LGR2_9STRA</name>
<accession>A0A7S3LGR2</accession>
<protein>
    <submittedName>
        <fullName evidence="1">Uncharacterized protein</fullName>
    </submittedName>
</protein>
<dbReference type="AlphaFoldDB" id="A0A7S3LGR2"/>